<organism evidence="13 14">
    <name type="scientific">Psychrobacter saeujeotis</name>
    <dbReference type="NCBI Taxonomy" id="3143436"/>
    <lineage>
        <taxon>Bacteria</taxon>
        <taxon>Pseudomonadati</taxon>
        <taxon>Pseudomonadota</taxon>
        <taxon>Gammaproteobacteria</taxon>
        <taxon>Moraxellales</taxon>
        <taxon>Moraxellaceae</taxon>
        <taxon>Psychrobacter</taxon>
    </lineage>
</organism>
<feature type="binding site" evidence="7">
    <location>
        <position position="188"/>
    </location>
    <ligand>
        <name>NADPH</name>
        <dbReference type="ChEBI" id="CHEBI:57783"/>
    </ligand>
</feature>
<keyword evidence="4 7" id="KW-0443">Lipid metabolism</keyword>
<feature type="binding site" evidence="7">
    <location>
        <position position="115"/>
    </location>
    <ligand>
        <name>NADPH</name>
        <dbReference type="ChEBI" id="CHEBI:57783"/>
    </ligand>
</feature>
<evidence type="ECO:0000256" key="6">
    <source>
        <dbReference type="ARBA" id="ARBA00023264"/>
    </source>
</evidence>
<evidence type="ECO:0000313" key="14">
    <source>
        <dbReference type="Proteomes" id="UP001461960"/>
    </source>
</evidence>
<protein>
    <recommendedName>
        <fullName evidence="7">Glycerol-3-phosphate dehydrogenase [NAD(P)+]</fullName>
        <ecNumber evidence="7">1.1.1.94</ecNumber>
    </recommendedName>
    <alternativeName>
        <fullName evidence="7">NAD(P)(+)-dependent glycerol-3-phosphate dehydrogenase</fullName>
    </alternativeName>
    <alternativeName>
        <fullName evidence="7">NAD(P)H-dependent dihydroxyacetone-phosphate reductase</fullName>
    </alternativeName>
</protein>
<evidence type="ECO:0000256" key="8">
    <source>
        <dbReference type="RuleBase" id="RU000437"/>
    </source>
</evidence>
<keyword evidence="3 7" id="KW-0560">Oxidoreductase</keyword>
<dbReference type="Pfam" id="PF07479">
    <property type="entry name" value="NAD_Gly3P_dh_C"/>
    <property type="match status" value="1"/>
</dbReference>
<dbReference type="PANTHER" id="PTHR11728:SF1">
    <property type="entry name" value="GLYCEROL-3-PHOSPHATE DEHYDROGENASE [NAD(+)] 2, CHLOROPLASTIC"/>
    <property type="match status" value="1"/>
</dbReference>
<dbReference type="InterPro" id="IPR011128">
    <property type="entry name" value="G3P_DH_NAD-dep_N"/>
</dbReference>
<comment type="caution">
    <text evidence="13">The sequence shown here is derived from an EMBL/GenBank/DDBJ whole genome shotgun (WGS) entry which is preliminary data.</text>
</comment>
<keyword evidence="7" id="KW-0963">Cytoplasm</keyword>
<comment type="function">
    <text evidence="7">Catalyzes the reduction of the glycolytic intermediate dihydroxyacetone phosphate (DHAP) to sn-glycerol 3-phosphate (G3P), the key precursor for phospholipid synthesis.</text>
</comment>
<evidence type="ECO:0000256" key="1">
    <source>
        <dbReference type="ARBA" id="ARBA00011009"/>
    </source>
</evidence>
<feature type="binding site" evidence="7">
    <location>
        <position position="335"/>
    </location>
    <ligand>
        <name>NADPH</name>
        <dbReference type="ChEBI" id="CHEBI:57783"/>
    </ligand>
</feature>
<dbReference type="NCBIfam" id="NF000944">
    <property type="entry name" value="PRK00094.2-2"/>
    <property type="match status" value="1"/>
</dbReference>
<keyword evidence="5 7" id="KW-0594">Phospholipid biosynthesis</keyword>
<keyword evidence="2 7" id="KW-0444">Lipid biosynthesis</keyword>
<dbReference type="RefSeq" id="WP_299216006.1">
    <property type="nucleotide sequence ID" value="NZ_JBDGHN010000002.1"/>
</dbReference>
<feature type="region of interest" description="Disordered" evidence="10">
    <location>
        <begin position="430"/>
        <end position="480"/>
    </location>
</feature>
<feature type="binding site" evidence="7">
    <location>
        <position position="361"/>
    </location>
    <ligand>
        <name>NADPH</name>
        <dbReference type="ChEBI" id="CHEBI:57783"/>
    </ligand>
</feature>
<feature type="domain" description="Glycerol-3-phosphate dehydrogenase NAD-dependent C-terminal" evidence="12">
    <location>
        <begin position="260"/>
        <end position="395"/>
    </location>
</feature>
<feature type="binding site" evidence="7">
    <location>
        <position position="94"/>
    </location>
    <ligand>
        <name>NADPH</name>
        <dbReference type="ChEBI" id="CHEBI:57783"/>
    </ligand>
</feature>
<evidence type="ECO:0000256" key="7">
    <source>
        <dbReference type="HAMAP-Rule" id="MF_00394"/>
    </source>
</evidence>
<dbReference type="PANTHER" id="PTHR11728">
    <property type="entry name" value="GLYCEROL-3-PHOSPHATE DEHYDROGENASE"/>
    <property type="match status" value="1"/>
</dbReference>
<dbReference type="EMBL" id="JBDGHN010000002">
    <property type="protein sequence ID" value="MEN2750787.1"/>
    <property type="molecule type" value="Genomic_DNA"/>
</dbReference>
<feature type="binding site" evidence="7">
    <location>
        <position position="95"/>
    </location>
    <ligand>
        <name>NADPH</name>
        <dbReference type="ChEBI" id="CHEBI:57783"/>
    </ligand>
</feature>
<evidence type="ECO:0000259" key="12">
    <source>
        <dbReference type="Pfam" id="PF07479"/>
    </source>
</evidence>
<keyword evidence="7" id="KW-0521">NADP</keyword>
<feature type="binding site" evidence="7">
    <location>
        <position position="188"/>
    </location>
    <ligand>
        <name>sn-glycerol 3-phosphate</name>
        <dbReference type="ChEBI" id="CHEBI:57597"/>
    </ligand>
</feature>
<dbReference type="InterPro" id="IPR013328">
    <property type="entry name" value="6PGD_dom2"/>
</dbReference>
<comment type="subcellular location">
    <subcellularLocation>
        <location evidence="7">Cytoplasm</location>
    </subcellularLocation>
</comment>
<feature type="domain" description="Glycerol-3-phosphate dehydrogenase NAD-dependent N-terminal" evidence="11">
    <location>
        <begin position="87"/>
        <end position="238"/>
    </location>
</feature>
<accession>A0ABU9X5X4</accession>
<dbReference type="HAMAP" id="MF_00394">
    <property type="entry name" value="NAD_Glyc3P_dehydrog"/>
    <property type="match status" value="1"/>
</dbReference>
<dbReference type="Gene3D" id="3.40.50.720">
    <property type="entry name" value="NAD(P)-binding Rossmann-like Domain"/>
    <property type="match status" value="1"/>
</dbReference>
<dbReference type="NCBIfam" id="NF000940">
    <property type="entry name" value="PRK00094.1-2"/>
    <property type="match status" value="1"/>
</dbReference>
<feature type="binding site" evidence="7">
    <location>
        <position position="336"/>
    </location>
    <ligand>
        <name>sn-glycerol 3-phosphate</name>
        <dbReference type="ChEBI" id="CHEBI:57597"/>
    </ligand>
</feature>
<dbReference type="NCBIfam" id="NF000942">
    <property type="entry name" value="PRK00094.1-4"/>
    <property type="match status" value="1"/>
</dbReference>
<feature type="binding site" evidence="7">
    <location>
        <position position="132"/>
    </location>
    <ligand>
        <name>NADPH</name>
        <dbReference type="ChEBI" id="CHEBI:57783"/>
    </ligand>
</feature>
<dbReference type="InterPro" id="IPR036291">
    <property type="entry name" value="NAD(P)-bd_dom_sf"/>
</dbReference>
<evidence type="ECO:0000256" key="4">
    <source>
        <dbReference type="ARBA" id="ARBA00023098"/>
    </source>
</evidence>
<feature type="binding site" evidence="7">
    <location>
        <position position="334"/>
    </location>
    <ligand>
        <name>sn-glycerol 3-phosphate</name>
        <dbReference type="ChEBI" id="CHEBI:57597"/>
    </ligand>
</feature>
<dbReference type="SUPFAM" id="SSF48179">
    <property type="entry name" value="6-phosphogluconate dehydrogenase C-terminal domain-like"/>
    <property type="match status" value="1"/>
</dbReference>
<dbReference type="InterPro" id="IPR006109">
    <property type="entry name" value="G3P_DH_NAD-dep_C"/>
</dbReference>
<dbReference type="Pfam" id="PF01210">
    <property type="entry name" value="NAD_Gly3P_dh_N"/>
    <property type="match status" value="1"/>
</dbReference>
<feature type="region of interest" description="Disordered" evidence="10">
    <location>
        <begin position="1"/>
        <end position="39"/>
    </location>
</feature>
<comment type="catalytic activity">
    <reaction evidence="7 9">
        <text>sn-glycerol 3-phosphate + NADP(+) = dihydroxyacetone phosphate + NADPH + H(+)</text>
        <dbReference type="Rhea" id="RHEA:11096"/>
        <dbReference type="ChEBI" id="CHEBI:15378"/>
        <dbReference type="ChEBI" id="CHEBI:57597"/>
        <dbReference type="ChEBI" id="CHEBI:57642"/>
        <dbReference type="ChEBI" id="CHEBI:57783"/>
        <dbReference type="ChEBI" id="CHEBI:58349"/>
        <dbReference type="EC" id="1.1.1.94"/>
    </reaction>
</comment>
<comment type="catalytic activity">
    <reaction evidence="7">
        <text>sn-glycerol 3-phosphate + NAD(+) = dihydroxyacetone phosphate + NADH + H(+)</text>
        <dbReference type="Rhea" id="RHEA:11092"/>
        <dbReference type="ChEBI" id="CHEBI:15378"/>
        <dbReference type="ChEBI" id="CHEBI:57540"/>
        <dbReference type="ChEBI" id="CHEBI:57597"/>
        <dbReference type="ChEBI" id="CHEBI:57642"/>
        <dbReference type="ChEBI" id="CHEBI:57945"/>
        <dbReference type="EC" id="1.1.1.94"/>
    </reaction>
</comment>
<evidence type="ECO:0000259" key="11">
    <source>
        <dbReference type="Pfam" id="PF01210"/>
    </source>
</evidence>
<keyword evidence="14" id="KW-1185">Reference proteome</keyword>
<comment type="similarity">
    <text evidence="1 7 8">Belongs to the NAD-dependent glycerol-3-phosphate dehydrogenase family.</text>
</comment>
<evidence type="ECO:0000256" key="5">
    <source>
        <dbReference type="ARBA" id="ARBA00023209"/>
    </source>
</evidence>
<sequence>MTSSTKNNTSKEKPNKEAVDTVAPNQKTDDISLDTASTEKSSGLLAGIIERATKSGLGRRKLNPSAVEADVAKNMEQVRDNPDQLRLAFLGGGSFGTAMANLAARNGCDTTLWVRNKRTVKSMAKSQMNKKYLSGYKLDESLKYSHDLASAVKDKDIIFLAVPSLAFRETLKSIAPFITGQSVVSLTKGMEKDTFALMSDIIKDELPEVNFGVMSGPNLAIEIMKNMPSATVIASHSEPLRHAVQAALHSAFFRVFASDDIRGVELGGALKNIYAIAMGMAAAYDVGENTKAMLLTRALAEMSRFGVEAGANPLTFLGLSGVGDLYATCSSELSRNYQIGNMLGRGMNIDAAVKKLGQTAEGVNTIQQVHEKASKDGIYMPITHALYAVIYEDKAALGVALHLMEAGFRSDVEFVMPHDYSNAALTAQMQAAASNPDDQEQDSDSKNNAENVTNTDDDSVENKDAKKSTAKNDSASKDKK</sequence>
<dbReference type="Gene3D" id="1.10.1040.10">
    <property type="entry name" value="N-(1-d-carboxylethyl)-l-norvaline Dehydrogenase, domain 2"/>
    <property type="match status" value="1"/>
</dbReference>
<dbReference type="InterPro" id="IPR006168">
    <property type="entry name" value="G3P_DH_NAD-dep"/>
</dbReference>
<dbReference type="Proteomes" id="UP001461960">
    <property type="component" value="Unassembled WGS sequence"/>
</dbReference>
<keyword evidence="7 8" id="KW-0520">NAD</keyword>
<evidence type="ECO:0000256" key="10">
    <source>
        <dbReference type="SAM" id="MobiDB-lite"/>
    </source>
</evidence>
<dbReference type="InterPro" id="IPR008927">
    <property type="entry name" value="6-PGluconate_DH-like_C_sf"/>
</dbReference>
<proteinExistence type="inferred from homology"/>
<comment type="caution">
    <text evidence="7">Lacks conserved residue(s) required for the propagation of feature annotation.</text>
</comment>
<dbReference type="PRINTS" id="PR00077">
    <property type="entry name" value="GPDHDRGNASE"/>
</dbReference>
<gene>
    <name evidence="7" type="primary">gpsA</name>
    <name evidence="13" type="ORF">AAIR29_03990</name>
</gene>
<reference evidence="13 14" key="1">
    <citation type="submission" date="2024-05" db="EMBL/GenBank/DDBJ databases">
        <authorList>
            <person name="Kim H.-Y."/>
            <person name="Kim E."/>
            <person name="Cai Y."/>
            <person name="Yang S.-M."/>
            <person name="Lee W."/>
        </authorList>
    </citation>
    <scope>NUCLEOTIDE SEQUENCE [LARGE SCALE GENOMIC DNA]</scope>
    <source>
        <strain evidence="13 14">FBL11</strain>
    </source>
</reference>
<evidence type="ECO:0000256" key="3">
    <source>
        <dbReference type="ARBA" id="ARBA00023002"/>
    </source>
</evidence>
<dbReference type="PROSITE" id="PS00957">
    <property type="entry name" value="NAD_G3PDH"/>
    <property type="match status" value="1"/>
</dbReference>
<feature type="binding site" evidence="7">
    <location>
        <position position="335"/>
    </location>
    <ligand>
        <name>sn-glycerol 3-phosphate</name>
        <dbReference type="ChEBI" id="CHEBI:57597"/>
    </ligand>
</feature>
<evidence type="ECO:0000256" key="9">
    <source>
        <dbReference type="RuleBase" id="RU000439"/>
    </source>
</evidence>
<feature type="binding site" evidence="7">
    <location>
        <position position="271"/>
    </location>
    <ligand>
        <name>sn-glycerol 3-phosphate</name>
        <dbReference type="ChEBI" id="CHEBI:57597"/>
    </ligand>
</feature>
<dbReference type="EC" id="1.1.1.94" evidence="7"/>
<dbReference type="GO" id="GO:0047952">
    <property type="term" value="F:glycerol-3-phosphate dehydrogenase [NAD(P)+] activity"/>
    <property type="evidence" value="ECO:0007669"/>
    <property type="project" value="UniProtKB-EC"/>
</dbReference>
<name>A0ABU9X5X4_9GAMM</name>
<feature type="binding site" evidence="7">
    <location>
        <position position="220"/>
    </location>
    <ligand>
        <name>NADPH</name>
        <dbReference type="ChEBI" id="CHEBI:57783"/>
    </ligand>
</feature>
<keyword evidence="7" id="KW-0547">Nucleotide-binding</keyword>
<feature type="active site" description="Proton acceptor" evidence="7">
    <location>
        <position position="271"/>
    </location>
</feature>
<evidence type="ECO:0000256" key="2">
    <source>
        <dbReference type="ARBA" id="ARBA00022516"/>
    </source>
</evidence>
<evidence type="ECO:0000313" key="13">
    <source>
        <dbReference type="EMBL" id="MEN2750787.1"/>
    </source>
</evidence>
<feature type="binding site" evidence="7">
    <location>
        <position position="324"/>
    </location>
    <ligand>
        <name>sn-glycerol 3-phosphate</name>
        <dbReference type="ChEBI" id="CHEBI:57597"/>
    </ligand>
</feature>
<dbReference type="SUPFAM" id="SSF51735">
    <property type="entry name" value="NAD(P)-binding Rossmann-fold domains"/>
    <property type="match status" value="1"/>
</dbReference>
<feature type="compositionally biased region" description="Basic and acidic residues" evidence="10">
    <location>
        <begin position="9"/>
        <end position="19"/>
    </location>
</feature>
<keyword evidence="6 7" id="KW-1208">Phospholipid metabolism</keyword>
<feature type="binding site" evidence="7">
    <location>
        <position position="216"/>
    </location>
    <ligand>
        <name>sn-glycerol 3-phosphate</name>
        <dbReference type="ChEBI" id="CHEBI:57597"/>
    </ligand>
</feature>
<comment type="pathway">
    <text evidence="7">Membrane lipid metabolism; glycerophospholipid metabolism.</text>
</comment>